<dbReference type="Gene3D" id="3.40.50.12090">
    <property type="match status" value="1"/>
</dbReference>
<evidence type="ECO:0000313" key="4">
    <source>
        <dbReference type="EMBL" id="MDO7883368.1"/>
    </source>
</evidence>
<dbReference type="InterPro" id="IPR015943">
    <property type="entry name" value="WD40/YVTN_repeat-like_dom_sf"/>
</dbReference>
<sequence length="625" mass="63410">MPARTLSRAAAVAVVPLLAAGMLVASPLTASGVGVLDTIPVGDTPRFIAFSSDSSTAYVTNRESDTVTVIDVAAATGVGTIPVGDQPLGISTTPDGSEVWVGNWGSTTISIIDTATDSVVTTINSGGSGPHAIDFTSDGAIAYVTNYFNGVVAKIDVATRAVVDFYDYTGYPEGAALSADESALYVTDTNADQLLKLDTATMEPIGSGIPVGDFPVEAELSPDGTEIWVTNNSDAIADTVSVVSVATDTEVATIPVGGYPTDILFAGGLAYVTTSDTDSLEQISIATRQVIGTIPVGESPFGVAQSPDGAHLYVANQYDDTVTDLGIEVDRIAGADRFDVAVNISQTAFPSGSANVFIATGLNYPDALSAGPTAGVFDAPLLLTNTDALPPAVVAEIQRLGATHAVIVGGPASVSDAVFDQLTGLVGDGNVERLSGADRYEASRNIVDYGFDDVDSIYITTGRNFPDALSAGAAGAGNGTPVLLVDGLASSVDPVTLALIASLTPSTIQIAGGPASVSPQIESQLSGLYPVERRSGADRYAASISINAAAFDVASHAFLATGLKFPDALAGSSLAAGLDAPLYVVPTTCVPAGVLSELERLHVSRVTLLGGPVSLTPAVEDLTGC</sequence>
<evidence type="ECO:0000256" key="1">
    <source>
        <dbReference type="ARBA" id="ARBA00022729"/>
    </source>
</evidence>
<reference evidence="4 5" key="1">
    <citation type="submission" date="2023-07" db="EMBL/GenBank/DDBJ databases">
        <title>Protaetiibacter sp. nov WY-16 isolated from soil.</title>
        <authorList>
            <person name="Liu B."/>
            <person name="Wan Y."/>
        </authorList>
    </citation>
    <scope>NUCLEOTIDE SEQUENCE [LARGE SCALE GENOMIC DNA]</scope>
    <source>
        <strain evidence="4 5">WY-16</strain>
    </source>
</reference>
<keyword evidence="5" id="KW-1185">Reference proteome</keyword>
<dbReference type="NCBIfam" id="TIGR02276">
    <property type="entry name" value="beta_rpt_yvtn"/>
    <property type="match status" value="3"/>
</dbReference>
<dbReference type="InterPro" id="IPR051200">
    <property type="entry name" value="Host-pathogen_enzymatic-act"/>
</dbReference>
<feature type="signal peptide" evidence="2">
    <location>
        <begin position="1"/>
        <end position="30"/>
    </location>
</feature>
<dbReference type="InterPro" id="IPR011964">
    <property type="entry name" value="YVTN_b-propeller_repeat"/>
</dbReference>
<dbReference type="InterPro" id="IPR011044">
    <property type="entry name" value="Quino_amine_DH_bsu"/>
</dbReference>
<dbReference type="SUPFAM" id="SSF50969">
    <property type="entry name" value="YVTN repeat-like/Quinoprotein amine dehydrogenase"/>
    <property type="match status" value="1"/>
</dbReference>
<dbReference type="PANTHER" id="PTHR47197:SF3">
    <property type="entry name" value="DIHYDRO-HEME D1 DEHYDROGENASE"/>
    <property type="match status" value="1"/>
</dbReference>
<comment type="caution">
    <text evidence="4">The sequence shown here is derived from an EMBL/GenBank/DDBJ whole genome shotgun (WGS) entry which is preliminary data.</text>
</comment>
<dbReference type="EMBL" id="JAUQUB010000005">
    <property type="protein sequence ID" value="MDO7883368.1"/>
    <property type="molecule type" value="Genomic_DNA"/>
</dbReference>
<gene>
    <name evidence="4" type="ORF">Q5716_14130</name>
</gene>
<name>A0ABT9BQQ2_9MICO</name>
<feature type="domain" description="YNCE-like beta-propeller" evidence="3">
    <location>
        <begin position="39"/>
        <end position="203"/>
    </location>
</feature>
<dbReference type="RefSeq" id="WP_305003797.1">
    <property type="nucleotide sequence ID" value="NZ_JAUQUB010000005.1"/>
</dbReference>
<dbReference type="InterPro" id="IPR007253">
    <property type="entry name" value="Cell_wall-bd_2"/>
</dbReference>
<dbReference type="Pfam" id="PF21783">
    <property type="entry name" value="YNCE"/>
    <property type="match status" value="1"/>
</dbReference>
<evidence type="ECO:0000259" key="3">
    <source>
        <dbReference type="Pfam" id="PF21783"/>
    </source>
</evidence>
<dbReference type="Pfam" id="PF04122">
    <property type="entry name" value="CW_binding_2"/>
    <property type="match status" value="3"/>
</dbReference>
<evidence type="ECO:0000313" key="5">
    <source>
        <dbReference type="Proteomes" id="UP001241072"/>
    </source>
</evidence>
<protein>
    <submittedName>
        <fullName evidence="4">Cell wall-binding repeat-containing protein</fullName>
    </submittedName>
</protein>
<dbReference type="Gene3D" id="2.130.10.10">
    <property type="entry name" value="YVTN repeat-like/Quinoprotein amine dehydrogenase"/>
    <property type="match status" value="2"/>
</dbReference>
<dbReference type="PANTHER" id="PTHR47197">
    <property type="entry name" value="PROTEIN NIRF"/>
    <property type="match status" value="1"/>
</dbReference>
<dbReference type="InterPro" id="IPR048433">
    <property type="entry name" value="YNCE-like_beta-prop"/>
</dbReference>
<accession>A0ABT9BQQ2</accession>
<dbReference type="Proteomes" id="UP001241072">
    <property type="component" value="Unassembled WGS sequence"/>
</dbReference>
<feature type="chain" id="PRO_5045605725" evidence="2">
    <location>
        <begin position="31"/>
        <end position="625"/>
    </location>
</feature>
<organism evidence="4 5">
    <name type="scientific">Antiquaquibacter soli</name>
    <dbReference type="NCBI Taxonomy" id="3064523"/>
    <lineage>
        <taxon>Bacteria</taxon>
        <taxon>Bacillati</taxon>
        <taxon>Actinomycetota</taxon>
        <taxon>Actinomycetes</taxon>
        <taxon>Micrococcales</taxon>
        <taxon>Microbacteriaceae</taxon>
        <taxon>Antiquaquibacter</taxon>
    </lineage>
</organism>
<evidence type="ECO:0000256" key="2">
    <source>
        <dbReference type="SAM" id="SignalP"/>
    </source>
</evidence>
<keyword evidence="1 2" id="KW-0732">Signal</keyword>
<proteinExistence type="predicted"/>